<gene>
    <name evidence="2" type="ORF">CWN80_01920</name>
</gene>
<evidence type="ECO:0000313" key="3">
    <source>
        <dbReference type="Proteomes" id="UP000288711"/>
    </source>
</evidence>
<feature type="compositionally biased region" description="Basic and acidic residues" evidence="1">
    <location>
        <begin position="172"/>
        <end position="190"/>
    </location>
</feature>
<keyword evidence="3" id="KW-1185">Reference proteome</keyword>
<dbReference type="Pfam" id="PF12686">
    <property type="entry name" value="DUF3800"/>
    <property type="match status" value="1"/>
</dbReference>
<sequence length="463" mass="52167">MAGDHHRRRPPRRRRGLGRPRPARRPPEGDVSAPRRRRHVRPVRRPDARLLDPLEGPGALLLLLHEAAPVPGRGPHRGVRQRRAARAPLPRAGRGSARPCRPGARRVPASRRDHDPRSPGRHRRRLRRRRRRRTAAAPRLHAPARRPRAGHRRAHQPLAAPGGRSPPRARRPRDWVAGDPRRRPARDPRVPGDSAPALPRPRRPPPRPRHRSDRLGLMPRLSTGSPSPSVGRPMIGDVQSDPRLTASFWLDESGAKATAAKCYVVAGIKTRRPDDVERRIQVVRDRHGYQDEFKFGRLSSKTLPIFRDLVDALEESDVRIVGTVVDSNANPFHGNTVWDAYSEVVTQLVVGNINRNELGCVFVDRITTPPQVNLGDLIKRRLNHRLDQRPIVLATSLNSKSSDLLQAADLCAGAIRAQRMRSTEKPEKLRIINQLALAFGATTLEDARLRRLNIQTMKTKARR</sequence>
<feature type="compositionally biased region" description="Basic residues" evidence="1">
    <location>
        <begin position="119"/>
        <end position="134"/>
    </location>
</feature>
<evidence type="ECO:0000256" key="1">
    <source>
        <dbReference type="SAM" id="MobiDB-lite"/>
    </source>
</evidence>
<dbReference type="EMBL" id="PIPF01000001">
    <property type="protein sequence ID" value="RWU85852.1"/>
    <property type="molecule type" value="Genomic_DNA"/>
</dbReference>
<dbReference type="InterPro" id="IPR024524">
    <property type="entry name" value="DUF3800"/>
</dbReference>
<organism evidence="2 3">
    <name type="scientific">Janibacter hoylei PVAS-1</name>
    <dbReference type="NCBI Taxonomy" id="1210046"/>
    <lineage>
        <taxon>Bacteria</taxon>
        <taxon>Bacillati</taxon>
        <taxon>Actinomycetota</taxon>
        <taxon>Actinomycetes</taxon>
        <taxon>Micrococcales</taxon>
        <taxon>Intrasporangiaceae</taxon>
        <taxon>Janibacter</taxon>
    </lineage>
</organism>
<feature type="region of interest" description="Disordered" evidence="1">
    <location>
        <begin position="1"/>
        <end position="53"/>
    </location>
</feature>
<protein>
    <recommendedName>
        <fullName evidence="4">DUF3800 domain-containing protein</fullName>
    </recommendedName>
</protein>
<evidence type="ECO:0008006" key="4">
    <source>
        <dbReference type="Google" id="ProtNLM"/>
    </source>
</evidence>
<comment type="caution">
    <text evidence="2">The sequence shown here is derived from an EMBL/GenBank/DDBJ whole genome shotgun (WGS) entry which is preliminary data.</text>
</comment>
<feature type="compositionally biased region" description="Basic residues" evidence="1">
    <location>
        <begin position="200"/>
        <end position="212"/>
    </location>
</feature>
<feature type="compositionally biased region" description="Basic residues" evidence="1">
    <location>
        <begin position="34"/>
        <end position="43"/>
    </location>
</feature>
<feature type="compositionally biased region" description="Basic residues" evidence="1">
    <location>
        <begin position="74"/>
        <end position="85"/>
    </location>
</feature>
<proteinExistence type="predicted"/>
<feature type="compositionally biased region" description="Low complexity" evidence="1">
    <location>
        <begin position="157"/>
        <end position="166"/>
    </location>
</feature>
<feature type="region of interest" description="Disordered" evidence="1">
    <location>
        <begin position="68"/>
        <end position="233"/>
    </location>
</feature>
<dbReference type="Proteomes" id="UP000288711">
    <property type="component" value="Unassembled WGS sequence"/>
</dbReference>
<name>A0A444BBQ2_9MICO</name>
<feature type="compositionally biased region" description="Low complexity" evidence="1">
    <location>
        <begin position="86"/>
        <end position="99"/>
    </location>
</feature>
<feature type="compositionally biased region" description="Basic residues" evidence="1">
    <location>
        <begin position="1"/>
        <end position="24"/>
    </location>
</feature>
<feature type="compositionally biased region" description="Basic residues" evidence="1">
    <location>
        <begin position="142"/>
        <end position="155"/>
    </location>
</feature>
<evidence type="ECO:0000313" key="2">
    <source>
        <dbReference type="EMBL" id="RWU85852.1"/>
    </source>
</evidence>
<accession>A0A444BBQ2</accession>
<reference evidence="2 3" key="1">
    <citation type="journal article" date="2009" name="Int. J. Syst. Evol. Microbiol.">
        <title>Janibacter hoylei sp. nov., Bacillus isronensis sp. nov. and Bacillus aryabhattai sp. nov., isolated from cryotubes used for collecting air from the upper atmosphere.</title>
        <authorList>
            <person name="Shivaji S."/>
            <person name="Chaturvedi P."/>
            <person name="Begum Z."/>
            <person name="Pindi P.K."/>
            <person name="Manorama R."/>
            <person name="Padmanaban D.A."/>
            <person name="Shouche Y.S."/>
            <person name="Pawar S."/>
            <person name="Vaishampayan P."/>
            <person name="Dutt C.B."/>
            <person name="Datta G.N."/>
            <person name="Manchanda R.K."/>
            <person name="Rao U.R."/>
            <person name="Bhargava P.M."/>
            <person name="Narlikar J.V."/>
        </authorList>
    </citation>
    <scope>NUCLEOTIDE SEQUENCE [LARGE SCALE GENOMIC DNA]</scope>
    <source>
        <strain evidence="2 3">PVAS-1</strain>
    </source>
</reference>
<dbReference type="AlphaFoldDB" id="A0A444BBQ2"/>